<dbReference type="EMBL" id="JAGETT010000102">
    <property type="protein sequence ID" value="MBO1920035.1"/>
    <property type="molecule type" value="Genomic_DNA"/>
</dbReference>
<keyword evidence="1" id="KW-0472">Membrane</keyword>
<name>A0A939NCB0_STAXY</name>
<feature type="transmembrane region" description="Helical" evidence="1">
    <location>
        <begin position="20"/>
        <end position="38"/>
    </location>
</feature>
<keyword evidence="1" id="KW-1133">Transmembrane helix</keyword>
<accession>A0A939NCB0</accession>
<reference evidence="2" key="1">
    <citation type="submission" date="2021-03" db="EMBL/GenBank/DDBJ databases">
        <title>Molecular epidemiology and mechanisms of colistin and carbapenem resistance in Enterobacteriaceae from clinical isolates, the environment and porcine samples in Pretoria, South Africa.</title>
        <authorList>
            <person name="Bogoshi D."/>
            <person name="Mbelle N.M."/>
            <person name="Naidoo V."/>
            <person name="Osei Sekyere J."/>
        </authorList>
    </citation>
    <scope>NUCLEOTIDE SEQUENCE</scope>
    <source>
        <strain evidence="2">ESB009</strain>
    </source>
</reference>
<keyword evidence="1" id="KW-0812">Transmembrane</keyword>
<proteinExistence type="predicted"/>
<organism evidence="2">
    <name type="scientific">Staphylococcus xylosus</name>
    <dbReference type="NCBI Taxonomy" id="1288"/>
    <lineage>
        <taxon>Bacteria</taxon>
        <taxon>Bacillati</taxon>
        <taxon>Bacillota</taxon>
        <taxon>Bacilli</taxon>
        <taxon>Bacillales</taxon>
        <taxon>Staphylococcaceae</taxon>
        <taxon>Staphylococcus</taxon>
    </lineage>
</organism>
<sequence length="93" mass="10816">MVDYADVILPCDSNSLAFHNSPILSLVVIDYLINALAVKETKKNSNRLDDINEILQQIKYHTITKKTSHFKKYNGLFFYVTLNVRVYIYSGKW</sequence>
<protein>
    <submittedName>
        <fullName evidence="2">Uncharacterized protein</fullName>
    </submittedName>
</protein>
<dbReference type="AlphaFoldDB" id="A0A939NCB0"/>
<evidence type="ECO:0000313" key="2">
    <source>
        <dbReference type="EMBL" id="MBO1920035.1"/>
    </source>
</evidence>
<evidence type="ECO:0000256" key="1">
    <source>
        <dbReference type="SAM" id="Phobius"/>
    </source>
</evidence>
<comment type="caution">
    <text evidence="2">The sequence shown here is derived from an EMBL/GenBank/DDBJ whole genome shotgun (WGS) entry which is preliminary data.</text>
</comment>
<gene>
    <name evidence="2" type="ORF">J4710_10010</name>
</gene>